<dbReference type="Gene3D" id="3.40.50.720">
    <property type="entry name" value="NAD(P)-binding Rossmann-like Domain"/>
    <property type="match status" value="1"/>
</dbReference>
<dbReference type="GO" id="GO:0016491">
    <property type="term" value="F:oxidoreductase activity"/>
    <property type="evidence" value="ECO:0007669"/>
    <property type="project" value="UniProtKB-KW"/>
</dbReference>
<dbReference type="AlphaFoldDB" id="A0A0D8BEU8"/>
<dbReference type="FunFam" id="3.40.50.720:FF:000084">
    <property type="entry name" value="Short-chain dehydrogenase reductase"/>
    <property type="match status" value="1"/>
</dbReference>
<protein>
    <submittedName>
        <fullName evidence="3">Uncharacterized protein</fullName>
    </submittedName>
</protein>
<keyword evidence="2" id="KW-0560">Oxidoreductase</keyword>
<sequence>MRLQGKVALVTGGTAGIGAGIVRMFVDEGASVAFTGRNESTGTALEKELRDAGGTATFVRADNQIESDVAGAIAATVDAYGPVTVLVNNAAATDVTISGVDNHVDEITNEDFDYTVRTALYGTLWASKYAIPHMRAAGGGSIINISASSSILSVRSRPAYQASKGAINSLTRQMSVDYGPDSIRANAIIVGFINTDGDTMRKLLADEEYMHVIRSMLSLPRLGEPADIAAAAVYLAADESKYVTGTQLTVDGGATSHQPVVPRVVPNEPVAG</sequence>
<reference evidence="4" key="1">
    <citation type="submission" date="2015-02" db="EMBL/GenBank/DDBJ databases">
        <title>Draft Genome of Frankia sp. CpI1-S.</title>
        <authorList>
            <person name="Oshone R.T."/>
            <person name="Ngom M."/>
            <person name="Ghodhbane-Gtari F."/>
            <person name="Gtari M."/>
            <person name="Morris K."/>
            <person name="Thomas K."/>
            <person name="Sen A."/>
            <person name="Tisa L.S."/>
        </authorList>
    </citation>
    <scope>NUCLEOTIDE SEQUENCE [LARGE SCALE GENOMIC DNA]</scope>
    <source>
        <strain evidence="4">CpI1-S</strain>
    </source>
</reference>
<proteinExistence type="inferred from homology"/>
<dbReference type="InterPro" id="IPR002347">
    <property type="entry name" value="SDR_fam"/>
</dbReference>
<comment type="caution">
    <text evidence="3">The sequence shown here is derived from an EMBL/GenBank/DDBJ whole genome shotgun (WGS) entry which is preliminary data.</text>
</comment>
<evidence type="ECO:0000256" key="1">
    <source>
        <dbReference type="ARBA" id="ARBA00006484"/>
    </source>
</evidence>
<keyword evidence="4" id="KW-1185">Reference proteome</keyword>
<dbReference type="PRINTS" id="PR00081">
    <property type="entry name" value="GDHRDH"/>
</dbReference>
<dbReference type="OrthoDB" id="4380821at2"/>
<dbReference type="PRINTS" id="PR00080">
    <property type="entry name" value="SDRFAMILY"/>
</dbReference>
<accession>A0A0D8BEU8</accession>
<gene>
    <name evidence="3" type="ORF">FF36_03201</name>
</gene>
<dbReference type="PANTHER" id="PTHR43639">
    <property type="entry name" value="OXIDOREDUCTASE, SHORT-CHAIN DEHYDROGENASE/REDUCTASE FAMILY (AFU_ORTHOLOGUE AFUA_5G02870)"/>
    <property type="match status" value="1"/>
</dbReference>
<evidence type="ECO:0000256" key="2">
    <source>
        <dbReference type="ARBA" id="ARBA00023002"/>
    </source>
</evidence>
<dbReference type="SUPFAM" id="SSF51735">
    <property type="entry name" value="NAD(P)-binding Rossmann-fold domains"/>
    <property type="match status" value="1"/>
</dbReference>
<comment type="similarity">
    <text evidence="1">Belongs to the short-chain dehydrogenases/reductases (SDR) family.</text>
</comment>
<evidence type="ECO:0000313" key="4">
    <source>
        <dbReference type="Proteomes" id="UP000032545"/>
    </source>
</evidence>
<dbReference type="Pfam" id="PF13561">
    <property type="entry name" value="adh_short_C2"/>
    <property type="match status" value="1"/>
</dbReference>
<dbReference type="Proteomes" id="UP000032545">
    <property type="component" value="Unassembled WGS sequence"/>
</dbReference>
<organism evidence="3 4">
    <name type="scientific">Frankia torreyi</name>
    <dbReference type="NCBI Taxonomy" id="1856"/>
    <lineage>
        <taxon>Bacteria</taxon>
        <taxon>Bacillati</taxon>
        <taxon>Actinomycetota</taxon>
        <taxon>Actinomycetes</taxon>
        <taxon>Frankiales</taxon>
        <taxon>Frankiaceae</taxon>
        <taxon>Frankia</taxon>
    </lineage>
</organism>
<dbReference type="InterPro" id="IPR036291">
    <property type="entry name" value="NAD(P)-bd_dom_sf"/>
</dbReference>
<dbReference type="RefSeq" id="WP_044885797.1">
    <property type="nucleotide sequence ID" value="NZ_JYFN01000023.1"/>
</dbReference>
<dbReference type="EMBL" id="JYFN01000023">
    <property type="protein sequence ID" value="KJE22509.1"/>
    <property type="molecule type" value="Genomic_DNA"/>
</dbReference>
<dbReference type="PANTHER" id="PTHR43639:SF1">
    <property type="entry name" value="SHORT-CHAIN DEHYDROGENASE_REDUCTASE FAMILY PROTEIN"/>
    <property type="match status" value="1"/>
</dbReference>
<reference evidence="3 4" key="2">
    <citation type="journal article" date="2016" name="Genome Announc.">
        <title>Permanent Draft Genome Sequences for Two Variants of Frankia sp. Strain CpI1, the First Frankia Strain Isolated from Root Nodules of Comptonia peregrina.</title>
        <authorList>
            <person name="Oshone R."/>
            <person name="Hurst S.G.IV."/>
            <person name="Abebe-Akele F."/>
            <person name="Simpson S."/>
            <person name="Morris K."/>
            <person name="Thomas W.K."/>
            <person name="Tisa L.S."/>
        </authorList>
    </citation>
    <scope>NUCLEOTIDE SEQUENCE [LARGE SCALE GENOMIC DNA]</scope>
    <source>
        <strain evidence="4">CpI1-S</strain>
    </source>
</reference>
<dbReference type="PATRIC" id="fig|1502723.3.peg.2609"/>
<evidence type="ECO:0000313" key="3">
    <source>
        <dbReference type="EMBL" id="KJE22509.1"/>
    </source>
</evidence>
<name>A0A0D8BEU8_9ACTN</name>